<sequence length="81" mass="8702">MRGAKRQRAAGAATAVTFAKCSGRQRSRTRCICAQKANGVCKKCSQCFCIAAAMVRCGVALKVNVVREAVTQVRHGQQEES</sequence>
<proteinExistence type="predicted"/>
<keyword evidence="2" id="KW-1185">Reference proteome</keyword>
<evidence type="ECO:0000313" key="2">
    <source>
        <dbReference type="Proteomes" id="UP000887013"/>
    </source>
</evidence>
<accession>A0A8X6PU14</accession>
<gene>
    <name evidence="1" type="ORF">NPIL_178391</name>
</gene>
<organism evidence="1 2">
    <name type="scientific">Nephila pilipes</name>
    <name type="common">Giant wood spider</name>
    <name type="synonym">Nephila maculata</name>
    <dbReference type="NCBI Taxonomy" id="299642"/>
    <lineage>
        <taxon>Eukaryota</taxon>
        <taxon>Metazoa</taxon>
        <taxon>Ecdysozoa</taxon>
        <taxon>Arthropoda</taxon>
        <taxon>Chelicerata</taxon>
        <taxon>Arachnida</taxon>
        <taxon>Araneae</taxon>
        <taxon>Araneomorphae</taxon>
        <taxon>Entelegynae</taxon>
        <taxon>Araneoidea</taxon>
        <taxon>Nephilidae</taxon>
        <taxon>Nephila</taxon>
    </lineage>
</organism>
<protein>
    <submittedName>
        <fullName evidence="1">Uncharacterized protein</fullName>
    </submittedName>
</protein>
<reference evidence="1" key="1">
    <citation type="submission" date="2020-08" db="EMBL/GenBank/DDBJ databases">
        <title>Multicomponent nature underlies the extraordinary mechanical properties of spider dragline silk.</title>
        <authorList>
            <person name="Kono N."/>
            <person name="Nakamura H."/>
            <person name="Mori M."/>
            <person name="Yoshida Y."/>
            <person name="Ohtoshi R."/>
            <person name="Malay A.D."/>
            <person name="Moran D.A.P."/>
            <person name="Tomita M."/>
            <person name="Numata K."/>
            <person name="Arakawa K."/>
        </authorList>
    </citation>
    <scope>NUCLEOTIDE SEQUENCE</scope>
</reference>
<dbReference type="EMBL" id="BMAW01073833">
    <property type="protein sequence ID" value="GFT89542.1"/>
    <property type="molecule type" value="Genomic_DNA"/>
</dbReference>
<dbReference type="AlphaFoldDB" id="A0A8X6PU14"/>
<comment type="caution">
    <text evidence="1">The sequence shown here is derived from an EMBL/GenBank/DDBJ whole genome shotgun (WGS) entry which is preliminary data.</text>
</comment>
<evidence type="ECO:0000313" key="1">
    <source>
        <dbReference type="EMBL" id="GFT89542.1"/>
    </source>
</evidence>
<name>A0A8X6PU14_NEPPI</name>
<dbReference type="Proteomes" id="UP000887013">
    <property type="component" value="Unassembled WGS sequence"/>
</dbReference>